<proteinExistence type="predicted"/>
<gene>
    <name evidence="2" type="ORF">BCV53_12035</name>
</gene>
<evidence type="ECO:0000313" key="3">
    <source>
        <dbReference type="Proteomes" id="UP000093052"/>
    </source>
</evidence>
<organism evidence="2 3">
    <name type="scientific">Parageobacillus thermoglucosidasius</name>
    <name type="common">Geobacillus thermoglucosidasius</name>
    <dbReference type="NCBI Taxonomy" id="1426"/>
    <lineage>
        <taxon>Bacteria</taxon>
        <taxon>Bacillati</taxon>
        <taxon>Bacillota</taxon>
        <taxon>Bacilli</taxon>
        <taxon>Bacillales</taxon>
        <taxon>Anoxybacillaceae</taxon>
        <taxon>Parageobacillus</taxon>
    </lineage>
</organism>
<keyword evidence="1" id="KW-0812">Transmembrane</keyword>
<keyword evidence="1" id="KW-0472">Membrane</keyword>
<sequence length="85" mass="9976">MFPKKDSCPEMKKEMRIRTFFVFVNKYIVLSWAATSSKERKRMLMLHCKNVKRVSSDGMPACDMPQKKSATKPVALFLFMLWKVP</sequence>
<dbReference type="KEGG" id="ptl:AOT13_12025"/>
<evidence type="ECO:0000313" key="2">
    <source>
        <dbReference type="EMBL" id="ANZ30761.1"/>
    </source>
</evidence>
<keyword evidence="1" id="KW-1133">Transmembrane helix</keyword>
<dbReference type="EMBL" id="CP016622">
    <property type="protein sequence ID" value="ANZ30761.1"/>
    <property type="molecule type" value="Genomic_DNA"/>
</dbReference>
<name>A0AAN0YQQ2_PARTM</name>
<accession>A0AAN0YQQ2</accession>
<keyword evidence="3" id="KW-1185">Reference proteome</keyword>
<reference evidence="3" key="1">
    <citation type="journal article" date="2016" name="Genome Announc.">
        <title>Complete Genome Sequence of Geobacillus thermoglucosidasius NCIMB 11955, the Progenitor of a Bioethanol Production Strain.</title>
        <authorList>
            <person name="Sheng L."/>
            <person name="Zhang Y."/>
            <person name="Minton N.P."/>
        </authorList>
    </citation>
    <scope>NUCLEOTIDE SEQUENCE [LARGE SCALE GENOMIC DNA]</scope>
    <source>
        <strain evidence="3">NCIMB 11955</strain>
    </source>
</reference>
<evidence type="ECO:0000256" key="1">
    <source>
        <dbReference type="SAM" id="Phobius"/>
    </source>
</evidence>
<dbReference type="Proteomes" id="UP000093052">
    <property type="component" value="Chromosome"/>
</dbReference>
<dbReference type="AlphaFoldDB" id="A0AAN0YQQ2"/>
<protein>
    <submittedName>
        <fullName evidence="2">Uncharacterized protein</fullName>
    </submittedName>
</protein>
<feature type="transmembrane region" description="Helical" evidence="1">
    <location>
        <begin position="15"/>
        <end position="35"/>
    </location>
</feature>